<dbReference type="InterPro" id="IPR001650">
    <property type="entry name" value="Helicase_C-like"/>
</dbReference>
<dbReference type="PANTHER" id="PTHR18934:SF91">
    <property type="entry name" value="PRE-MRNA-SPLICING FACTOR ATP-DEPENDENT RNA HELICASE PRP16"/>
    <property type="match status" value="1"/>
</dbReference>
<dbReference type="CDD" id="cd17917">
    <property type="entry name" value="DEXHc_RHA-like"/>
    <property type="match status" value="1"/>
</dbReference>
<dbReference type="GO" id="GO:0004386">
    <property type="term" value="F:helicase activity"/>
    <property type="evidence" value="ECO:0007669"/>
    <property type="project" value="UniProtKB-KW"/>
</dbReference>
<keyword evidence="3 7" id="KW-0347">Helicase</keyword>
<dbReference type="InterPro" id="IPR011709">
    <property type="entry name" value="DEAD-box_helicase_OB_fold"/>
</dbReference>
<dbReference type="Gene3D" id="3.40.50.300">
    <property type="entry name" value="P-loop containing nucleotide triphosphate hydrolases"/>
    <property type="match status" value="2"/>
</dbReference>
<dbReference type="InterPro" id="IPR027417">
    <property type="entry name" value="P-loop_NTPase"/>
</dbReference>
<dbReference type="RefSeq" id="XP_003240013.1">
    <property type="nucleotide sequence ID" value="XM_003239965.1"/>
</dbReference>
<dbReference type="Pfam" id="PF00270">
    <property type="entry name" value="DEAD"/>
    <property type="match status" value="1"/>
</dbReference>
<geneLocation type="nucleomorph" evidence="7"/>
<evidence type="ECO:0000259" key="6">
    <source>
        <dbReference type="PROSITE" id="PS51194"/>
    </source>
</evidence>
<evidence type="ECO:0000256" key="3">
    <source>
        <dbReference type="ARBA" id="ARBA00022806"/>
    </source>
</evidence>
<dbReference type="GeneID" id="10447374"/>
<dbReference type="EMBL" id="CP002174">
    <property type="protein sequence ID" value="AEA39115.1"/>
    <property type="molecule type" value="Genomic_DNA"/>
</dbReference>
<evidence type="ECO:0000313" key="8">
    <source>
        <dbReference type="Proteomes" id="UP000243423"/>
    </source>
</evidence>
<gene>
    <name evidence="7" type="primary">cdc28</name>
    <name evidence="7" type="ORF">CPARA_3gp457</name>
</gene>
<dbReference type="Pfam" id="PF07717">
    <property type="entry name" value="OB_NTP_bind"/>
    <property type="match status" value="1"/>
</dbReference>
<dbReference type="CDD" id="cd18791">
    <property type="entry name" value="SF2_C_RHA"/>
    <property type="match status" value="1"/>
</dbReference>
<organism evidence="7 8">
    <name type="scientific">Cryptomonas paramaecium</name>
    <dbReference type="NCBI Taxonomy" id="2898"/>
    <lineage>
        <taxon>Eukaryota</taxon>
        <taxon>Cryptophyceae</taxon>
        <taxon>Cryptomonadales</taxon>
        <taxon>Cryptomonadaceae</taxon>
        <taxon>Cryptomonas</taxon>
    </lineage>
</organism>
<dbReference type="Proteomes" id="UP000243423">
    <property type="component" value="Nucleomorph 3"/>
</dbReference>
<reference evidence="7 8" key="1">
    <citation type="journal article" date="2011" name="Genome Biol. Evol.">
        <title>Complete nucleomorph genome sequence of the nonphotosynthetic alga Cryptomonas paramecium reveals a core nucleomorph gene set.</title>
        <authorList>
            <person name="Tanifuji G."/>
            <person name="Onodera N.T."/>
            <person name="Wheeler T.J."/>
            <person name="Dlutek M."/>
            <person name="Donaher N."/>
            <person name="Archibald J.M."/>
        </authorList>
    </citation>
    <scope>NUCLEOTIDE SEQUENCE [LARGE SCALE GENOMIC DNA]</scope>
    <source>
        <strain evidence="7 8">CCAP977/2A</strain>
    </source>
</reference>
<dbReference type="InterPro" id="IPR014001">
    <property type="entry name" value="Helicase_ATP-bd"/>
</dbReference>
<dbReference type="GO" id="GO:0005524">
    <property type="term" value="F:ATP binding"/>
    <property type="evidence" value="ECO:0007669"/>
    <property type="project" value="UniProtKB-KW"/>
</dbReference>
<dbReference type="SUPFAM" id="SSF52540">
    <property type="entry name" value="P-loop containing nucleoside triphosphate hydrolases"/>
    <property type="match status" value="1"/>
</dbReference>
<name>F2HI52_9CRYP</name>
<feature type="domain" description="Helicase ATP-binding" evidence="5">
    <location>
        <begin position="15"/>
        <end position="176"/>
    </location>
</feature>
<evidence type="ECO:0000256" key="2">
    <source>
        <dbReference type="ARBA" id="ARBA00022801"/>
    </source>
</evidence>
<evidence type="ECO:0000259" key="5">
    <source>
        <dbReference type="PROSITE" id="PS51192"/>
    </source>
</evidence>
<accession>F2HI52</accession>
<dbReference type="SMART" id="SM00487">
    <property type="entry name" value="DEXDc"/>
    <property type="match status" value="1"/>
</dbReference>
<keyword evidence="4" id="KW-0067">ATP-binding</keyword>
<dbReference type="Gene3D" id="1.20.120.1080">
    <property type="match status" value="1"/>
</dbReference>
<protein>
    <submittedName>
        <fullName evidence="7">ATP-dependent RNA helicase CDC28</fullName>
    </submittedName>
</protein>
<dbReference type="InterPro" id="IPR011545">
    <property type="entry name" value="DEAD/DEAH_box_helicase_dom"/>
</dbReference>
<dbReference type="SMART" id="SM00490">
    <property type="entry name" value="HELICc"/>
    <property type="match status" value="1"/>
</dbReference>
<keyword evidence="1" id="KW-0547">Nucleotide-binding</keyword>
<keyword evidence="2" id="KW-0378">Hydrolase</keyword>
<dbReference type="PANTHER" id="PTHR18934">
    <property type="entry name" value="ATP-DEPENDENT RNA HELICASE"/>
    <property type="match status" value="1"/>
</dbReference>
<dbReference type="PROSITE" id="PS51192">
    <property type="entry name" value="HELICASE_ATP_BIND_1"/>
    <property type="match status" value="1"/>
</dbReference>
<evidence type="ECO:0000256" key="1">
    <source>
        <dbReference type="ARBA" id="ARBA00022741"/>
    </source>
</evidence>
<evidence type="ECO:0000256" key="4">
    <source>
        <dbReference type="ARBA" id="ARBA00022840"/>
    </source>
</evidence>
<dbReference type="PROSITE" id="PS51194">
    <property type="entry name" value="HELICASE_CTER"/>
    <property type="match status" value="1"/>
</dbReference>
<dbReference type="Pfam" id="PF00271">
    <property type="entry name" value="Helicase_C"/>
    <property type="match status" value="1"/>
</dbReference>
<dbReference type="GO" id="GO:0003723">
    <property type="term" value="F:RNA binding"/>
    <property type="evidence" value="ECO:0007669"/>
    <property type="project" value="TreeGrafter"/>
</dbReference>
<sequence length="629" mass="73099">MHKFFPIEKYQKYIEIAVKKFDVILIKGEAGCGKTTIIPTILCKKNLSKKMVVSQTKKIAVFNAVSYMSKKMNIQIGQQIGYTVRFEHKSTKKTKIKFVTDGILFKEILENFFLLEYDCIILDEFHERTVYTDFLLASLKQIKKIRTDLKIIIMSASGEYVKIAKFFNSKLGKITIPGRLFTIKIFYTKTHQSNYIFSILAFIIKYYSNKKTSKKGLLVFLPGREEIRLMTKMIKKINSQEMFNLTIISLYSDILAEKNFDLSKNSNTKKKVILATNIAESSVTVPGINVIIDSGLSKQKTTYWKSGTNLFKIYPVSKSEAYQRAGRTGRERKGKCFRMFTFSDFSKFSLYPKPMLEKTDLTSIILQFYASRSIEFLNLDFITTPPIWNIYKALEKLFLLEVITENFKITLSGKLCSIFPLDINLSIIIIESLKNKNKTLFNLVNTAVSVLAADIPLVFEMKSIFSKEDYARIKSLGDHFCYIAFFYKYFKNENTKKQQDSRHKSIKNFLNLVILIKKQIKETSVIIESFFSANLLPYKKKNTDIKNQFKVCFIKGYFLNTSRLLNNTRIYQIISTGLLSEIHPFSLYKISYPKLIIFQEFLVTSKQYIRGILPIRLKWVYLIGKKIFI</sequence>
<proteinExistence type="predicted"/>
<keyword evidence="7" id="KW-0542">Nucleomorph</keyword>
<evidence type="ECO:0000313" key="7">
    <source>
        <dbReference type="EMBL" id="AEA39115.1"/>
    </source>
</evidence>
<feature type="domain" description="Helicase C-terminal" evidence="6">
    <location>
        <begin position="202"/>
        <end position="398"/>
    </location>
</feature>
<dbReference type="AlphaFoldDB" id="F2HI52"/>
<dbReference type="GO" id="GO:0016787">
    <property type="term" value="F:hydrolase activity"/>
    <property type="evidence" value="ECO:0007669"/>
    <property type="project" value="UniProtKB-KW"/>
</dbReference>